<sequence length="115" mass="12935">MRVSTVLAAKNLFEVASRLEKHGIGHRIQRATWPEDSFWTITAIRPSLDGKHGDASGIFTWKGMSQHALPKRISGPLKRVWRPMQKPDKQTKWISQKKPSLGRPAEAPEVAEVEG</sequence>
<reference evidence="2 3" key="1">
    <citation type="submission" date="2024-06" db="EMBL/GenBank/DDBJ databases">
        <authorList>
            <person name="Kraege A."/>
            <person name="Thomma B."/>
        </authorList>
    </citation>
    <scope>NUCLEOTIDE SEQUENCE [LARGE SCALE GENOMIC DNA]</scope>
</reference>
<feature type="region of interest" description="Disordered" evidence="1">
    <location>
        <begin position="84"/>
        <end position="115"/>
    </location>
</feature>
<gene>
    <name evidence="2" type="primary">g10583</name>
    <name evidence="2" type="ORF">VP750_LOCUS9491</name>
</gene>
<keyword evidence="3" id="KW-1185">Reference proteome</keyword>
<dbReference type="PANTHER" id="PTHR35316:SF1">
    <property type="entry name" value="28S RIBOSOMAL S34 PROTEIN"/>
    <property type="match status" value="1"/>
</dbReference>
<evidence type="ECO:0000313" key="3">
    <source>
        <dbReference type="Proteomes" id="UP001497392"/>
    </source>
</evidence>
<dbReference type="Proteomes" id="UP001497392">
    <property type="component" value="Unassembled WGS sequence"/>
</dbReference>
<protein>
    <submittedName>
        <fullName evidence="2">G10583 protein</fullName>
    </submittedName>
</protein>
<dbReference type="PANTHER" id="PTHR35316">
    <property type="entry name" value="28S RIBOSOMAL S34 PROTEIN"/>
    <property type="match status" value="1"/>
</dbReference>
<name>A0ABP1G5R4_9CHLO</name>
<organism evidence="2 3">
    <name type="scientific">Coccomyxa viridis</name>
    <dbReference type="NCBI Taxonomy" id="1274662"/>
    <lineage>
        <taxon>Eukaryota</taxon>
        <taxon>Viridiplantae</taxon>
        <taxon>Chlorophyta</taxon>
        <taxon>core chlorophytes</taxon>
        <taxon>Trebouxiophyceae</taxon>
        <taxon>Trebouxiophyceae incertae sedis</taxon>
        <taxon>Coccomyxaceae</taxon>
        <taxon>Coccomyxa</taxon>
    </lineage>
</organism>
<dbReference type="EMBL" id="CAXHTA020000017">
    <property type="protein sequence ID" value="CAL5227585.1"/>
    <property type="molecule type" value="Genomic_DNA"/>
</dbReference>
<accession>A0ABP1G5R4</accession>
<evidence type="ECO:0000256" key="1">
    <source>
        <dbReference type="SAM" id="MobiDB-lite"/>
    </source>
</evidence>
<evidence type="ECO:0000313" key="2">
    <source>
        <dbReference type="EMBL" id="CAL5227585.1"/>
    </source>
</evidence>
<dbReference type="InterPro" id="IPR032053">
    <property type="entry name" value="Ribosomal_mS34"/>
</dbReference>
<proteinExistence type="predicted"/>
<comment type="caution">
    <text evidence="2">The sequence shown here is derived from an EMBL/GenBank/DDBJ whole genome shotgun (WGS) entry which is preliminary data.</text>
</comment>
<dbReference type="Pfam" id="PF16053">
    <property type="entry name" value="MRP-S34"/>
    <property type="match status" value="1"/>
</dbReference>